<dbReference type="RefSeq" id="WP_204130834.1">
    <property type="nucleotide sequence ID" value="NZ_JAFDVD010000008.1"/>
</dbReference>
<dbReference type="Proteomes" id="UP001430172">
    <property type="component" value="Unassembled WGS sequence"/>
</dbReference>
<reference evidence="1" key="1">
    <citation type="submission" date="2021-02" db="EMBL/GenBank/DDBJ databases">
        <title>Phycicoccus sp. MQZ13P-5T, whole genome shotgun sequence.</title>
        <authorList>
            <person name="Tuo L."/>
        </authorList>
    </citation>
    <scope>NUCLEOTIDE SEQUENCE</scope>
    <source>
        <strain evidence="1">MQZ13P-5</strain>
    </source>
</reference>
<evidence type="ECO:0000313" key="1">
    <source>
        <dbReference type="EMBL" id="MBM6400363.1"/>
    </source>
</evidence>
<dbReference type="EMBL" id="JAFDVD010000008">
    <property type="protein sequence ID" value="MBM6400363.1"/>
    <property type="molecule type" value="Genomic_DNA"/>
</dbReference>
<protein>
    <submittedName>
        <fullName evidence="1">DUF4262 domain-containing protein</fullName>
    </submittedName>
</protein>
<keyword evidence="2" id="KW-1185">Reference proteome</keyword>
<accession>A0ABS2CLL4</accession>
<evidence type="ECO:0000313" key="2">
    <source>
        <dbReference type="Proteomes" id="UP001430172"/>
    </source>
</evidence>
<organism evidence="1 2">
    <name type="scientific">Phycicoccus sonneratiae</name>
    <dbReference type="NCBI Taxonomy" id="2807628"/>
    <lineage>
        <taxon>Bacteria</taxon>
        <taxon>Bacillati</taxon>
        <taxon>Actinomycetota</taxon>
        <taxon>Actinomycetes</taxon>
        <taxon>Micrococcales</taxon>
        <taxon>Intrasporangiaceae</taxon>
        <taxon>Phycicoccus</taxon>
    </lineage>
</organism>
<dbReference type="Pfam" id="PF14081">
    <property type="entry name" value="DUF4262"/>
    <property type="match status" value="1"/>
</dbReference>
<proteinExistence type="predicted"/>
<gene>
    <name evidence="1" type="ORF">JQN70_08210</name>
</gene>
<comment type="caution">
    <text evidence="1">The sequence shown here is derived from an EMBL/GenBank/DDBJ whole genome shotgun (WGS) entry which is preliminary data.</text>
</comment>
<dbReference type="InterPro" id="IPR025358">
    <property type="entry name" value="DUF4262"/>
</dbReference>
<name>A0ABS2CLL4_9MICO</name>
<sequence>MPGPEDHWMGPLPAAPGCDCHVCRPDDAYEAQDRHTIDTVLRHGWQVLLVSDAVGCDDPHHDDHTDDGEDAGPPFAYTVGLGHRCGHPELLVSGLDPGLMHRMLNDVAQRVMRGRRLRPGDVLEDVLAGAPVVLTEVTDEALEETVLWSGWFHRRAPEALQLVWPTRTGLFAWQPGAPADLDELQPPAWREPMTLPAGLEQDPPWPFPVPPDRKAFSCTHVVDDGSAILWMARQADPERGEDWSLHCGASGHDTGEMRLVHLAHLVRAAPSLREIADLGLDCEAERATTDAEWVSSRLG</sequence>